<dbReference type="NCBIfam" id="TIGR00517">
    <property type="entry name" value="acyl_carrier"/>
    <property type="match status" value="1"/>
</dbReference>
<dbReference type="GO" id="GO:0016020">
    <property type="term" value="C:membrane"/>
    <property type="evidence" value="ECO:0007669"/>
    <property type="project" value="GOC"/>
</dbReference>
<evidence type="ECO:0000259" key="10">
    <source>
        <dbReference type="PROSITE" id="PS50075"/>
    </source>
</evidence>
<evidence type="ECO:0000256" key="5">
    <source>
        <dbReference type="ARBA" id="ARBA00023098"/>
    </source>
</evidence>
<keyword evidence="4 7" id="KW-0276">Fatty acid metabolism</keyword>
<dbReference type="GO" id="GO:0000035">
    <property type="term" value="F:acyl binding"/>
    <property type="evidence" value="ECO:0007669"/>
    <property type="project" value="TreeGrafter"/>
</dbReference>
<dbReference type="GO" id="GO:0000036">
    <property type="term" value="F:acyl carrier activity"/>
    <property type="evidence" value="ECO:0007669"/>
    <property type="project" value="UniProtKB-UniRule"/>
</dbReference>
<dbReference type="Proteomes" id="UP000886891">
    <property type="component" value="Unassembled WGS sequence"/>
</dbReference>
<feature type="modified residue" description="O-(pantetheine 4'-phosphoryl)serine" evidence="7">
    <location>
        <position position="34"/>
    </location>
</feature>
<feature type="domain" description="Carrier" evidence="10">
    <location>
        <begin position="1"/>
        <end position="74"/>
    </location>
</feature>
<evidence type="ECO:0000256" key="1">
    <source>
        <dbReference type="ARBA" id="ARBA00022450"/>
    </source>
</evidence>
<dbReference type="PANTHER" id="PTHR20863:SF76">
    <property type="entry name" value="CARRIER DOMAIN-CONTAINING PROTEIN"/>
    <property type="match status" value="1"/>
</dbReference>
<dbReference type="NCBIfam" id="NF002148">
    <property type="entry name" value="PRK00982.1-2"/>
    <property type="match status" value="1"/>
</dbReference>
<evidence type="ECO:0000256" key="3">
    <source>
        <dbReference type="ARBA" id="ARBA00022553"/>
    </source>
</evidence>
<dbReference type="Gene3D" id="1.10.1200.10">
    <property type="entry name" value="ACP-like"/>
    <property type="match status" value="1"/>
</dbReference>
<dbReference type="PANTHER" id="PTHR20863">
    <property type="entry name" value="ACYL CARRIER PROTEIN"/>
    <property type="match status" value="1"/>
</dbReference>
<keyword evidence="6 7" id="KW-0275">Fatty acid biosynthesis</keyword>
<evidence type="ECO:0000256" key="7">
    <source>
        <dbReference type="HAMAP-Rule" id="MF_01217"/>
    </source>
</evidence>
<dbReference type="InterPro" id="IPR036736">
    <property type="entry name" value="ACP-like_sf"/>
</dbReference>
<comment type="PTM">
    <text evidence="7">4'-phosphopantetheine is transferred from CoA to a specific serine of apo-ACP by AcpS. This modification is essential for activity because fatty acids are bound in thioester linkage to the sulfhydryl of the prosthetic group.</text>
</comment>
<name>A0A9D1NC74_9FIRM</name>
<dbReference type="NCBIfam" id="NF002150">
    <property type="entry name" value="PRK00982.1-4"/>
    <property type="match status" value="1"/>
</dbReference>
<dbReference type="HAMAP" id="MF_01217">
    <property type="entry name" value="Acyl_carrier"/>
    <property type="match status" value="1"/>
</dbReference>
<accession>A0A9D1NC74</accession>
<evidence type="ECO:0000256" key="9">
    <source>
        <dbReference type="RuleBase" id="RU003545"/>
    </source>
</evidence>
<comment type="similarity">
    <text evidence="7">Belongs to the acyl carrier protein (ACP) family.</text>
</comment>
<keyword evidence="2 7" id="KW-0444">Lipid biosynthesis</keyword>
<dbReference type="AlphaFoldDB" id="A0A9D1NC74"/>
<comment type="pathway">
    <text evidence="7 9">Lipid metabolism; fatty acid biosynthesis.</text>
</comment>
<dbReference type="InterPro" id="IPR009081">
    <property type="entry name" value="PP-bd_ACP"/>
</dbReference>
<dbReference type="Pfam" id="PF00550">
    <property type="entry name" value="PP-binding"/>
    <property type="match status" value="1"/>
</dbReference>
<evidence type="ECO:0000256" key="8">
    <source>
        <dbReference type="NCBIfam" id="TIGR00517"/>
    </source>
</evidence>
<keyword evidence="7" id="KW-0963">Cytoplasm</keyword>
<evidence type="ECO:0000256" key="4">
    <source>
        <dbReference type="ARBA" id="ARBA00022832"/>
    </source>
</evidence>
<comment type="subcellular location">
    <subcellularLocation>
        <location evidence="7">Cytoplasm</location>
    </subcellularLocation>
</comment>
<dbReference type="SUPFAM" id="SSF47336">
    <property type="entry name" value="ACP-like"/>
    <property type="match status" value="1"/>
</dbReference>
<comment type="PTM">
    <text evidence="9">4'-phosphopantetheine is transferred from CoA to a specific serine of apo-ACP by acpS.</text>
</comment>
<evidence type="ECO:0000256" key="6">
    <source>
        <dbReference type="ARBA" id="ARBA00023160"/>
    </source>
</evidence>
<comment type="function">
    <text evidence="7 9">Carrier of the growing fatty acid chain in fatty acid biosynthesis.</text>
</comment>
<dbReference type="EMBL" id="DVOH01000025">
    <property type="protein sequence ID" value="HIV00231.1"/>
    <property type="molecule type" value="Genomic_DNA"/>
</dbReference>
<proteinExistence type="inferred from homology"/>
<evidence type="ECO:0000313" key="12">
    <source>
        <dbReference type="Proteomes" id="UP000886891"/>
    </source>
</evidence>
<evidence type="ECO:0000256" key="2">
    <source>
        <dbReference type="ARBA" id="ARBA00022516"/>
    </source>
</evidence>
<comment type="caution">
    <text evidence="11">The sequence shown here is derived from an EMBL/GenBank/DDBJ whole genome shotgun (WGS) entry which is preliminary data.</text>
</comment>
<keyword evidence="1 7" id="KW-0596">Phosphopantetheine</keyword>
<keyword evidence="5 7" id="KW-0443">Lipid metabolism</keyword>
<reference evidence="11" key="1">
    <citation type="submission" date="2020-10" db="EMBL/GenBank/DDBJ databases">
        <authorList>
            <person name="Gilroy R."/>
        </authorList>
    </citation>
    <scope>NUCLEOTIDE SEQUENCE</scope>
    <source>
        <strain evidence="11">23406</strain>
    </source>
</reference>
<organism evidence="11 12">
    <name type="scientific">Candidatus Stercoripulliclostridium merdipullorum</name>
    <dbReference type="NCBI Taxonomy" id="2840952"/>
    <lineage>
        <taxon>Bacteria</taxon>
        <taxon>Bacillati</taxon>
        <taxon>Bacillota</taxon>
        <taxon>Clostridia</taxon>
        <taxon>Eubacteriales</taxon>
        <taxon>Candidatus Stercoripulliclostridium</taxon>
    </lineage>
</organism>
<dbReference type="PROSITE" id="PS50075">
    <property type="entry name" value="CARRIER"/>
    <property type="match status" value="1"/>
</dbReference>
<dbReference type="InterPro" id="IPR003231">
    <property type="entry name" value="ACP"/>
</dbReference>
<dbReference type="GO" id="GO:0009245">
    <property type="term" value="P:lipid A biosynthetic process"/>
    <property type="evidence" value="ECO:0007669"/>
    <property type="project" value="TreeGrafter"/>
</dbReference>
<reference evidence="11" key="2">
    <citation type="journal article" date="2021" name="PeerJ">
        <title>Extensive microbial diversity within the chicken gut microbiome revealed by metagenomics and culture.</title>
        <authorList>
            <person name="Gilroy R."/>
            <person name="Ravi A."/>
            <person name="Getino M."/>
            <person name="Pursley I."/>
            <person name="Horton D.L."/>
            <person name="Alikhan N.F."/>
            <person name="Baker D."/>
            <person name="Gharbi K."/>
            <person name="Hall N."/>
            <person name="Watson M."/>
            <person name="Adriaenssens E.M."/>
            <person name="Foster-Nyarko E."/>
            <person name="Jarju S."/>
            <person name="Secka A."/>
            <person name="Antonio M."/>
            <person name="Oren A."/>
            <person name="Chaudhuri R.R."/>
            <person name="La Ragione R."/>
            <person name="Hildebrand F."/>
            <person name="Pallen M.J."/>
        </authorList>
    </citation>
    <scope>NUCLEOTIDE SEQUENCE</scope>
    <source>
        <strain evidence="11">23406</strain>
    </source>
</reference>
<gene>
    <name evidence="7 11" type="primary">acpP</name>
    <name evidence="11" type="ORF">IAB14_03840</name>
</gene>
<keyword evidence="3 7" id="KW-0597">Phosphoprotein</keyword>
<protein>
    <recommendedName>
        <fullName evidence="7 8">Acyl carrier protein</fullName>
        <shortName evidence="7">ACP</shortName>
    </recommendedName>
</protein>
<sequence length="74" mass="8167">MLEKVSKLIAEQLGIDPASVKPESDLIGDLKADSLDIVQMLMTMEQEFGVEFDDVEILGLKTVGDVVRFLESRA</sequence>
<dbReference type="GO" id="GO:0005829">
    <property type="term" value="C:cytosol"/>
    <property type="evidence" value="ECO:0007669"/>
    <property type="project" value="TreeGrafter"/>
</dbReference>
<evidence type="ECO:0000313" key="11">
    <source>
        <dbReference type="EMBL" id="HIV00231.1"/>
    </source>
</evidence>